<reference evidence="1" key="1">
    <citation type="submission" date="2021-04" db="EMBL/GenBank/DDBJ databases">
        <authorList>
            <person name="Tunstrom K."/>
        </authorList>
    </citation>
    <scope>NUCLEOTIDE SEQUENCE</scope>
</reference>
<dbReference type="Proteomes" id="UP000691718">
    <property type="component" value="Unassembled WGS sequence"/>
</dbReference>
<keyword evidence="2" id="KW-1185">Reference proteome</keyword>
<comment type="caution">
    <text evidence="1">The sequence shown here is derived from an EMBL/GenBank/DDBJ whole genome shotgun (WGS) entry which is preliminary data.</text>
</comment>
<dbReference type="EMBL" id="CAJQZP010000444">
    <property type="protein sequence ID" value="CAG4961956.1"/>
    <property type="molecule type" value="Genomic_DNA"/>
</dbReference>
<dbReference type="AlphaFoldDB" id="A0A8S3WJS3"/>
<evidence type="ECO:0000313" key="2">
    <source>
        <dbReference type="Proteomes" id="UP000691718"/>
    </source>
</evidence>
<proteinExistence type="predicted"/>
<protein>
    <submittedName>
        <fullName evidence="1">(apollo) hypothetical protein</fullName>
    </submittedName>
</protein>
<sequence>MTEGYKITYFIVELLQKDCWRYLEDRKVVDTIACPEAITKYLAEIVLFTYLSIKIQKGFAQFVKRMVTSWKLEEI</sequence>
<gene>
    <name evidence="1" type="ORF">PAPOLLO_LOCUS6667</name>
</gene>
<evidence type="ECO:0000313" key="1">
    <source>
        <dbReference type="EMBL" id="CAG4961956.1"/>
    </source>
</evidence>
<name>A0A8S3WJS3_PARAO</name>
<accession>A0A8S3WJS3</accession>
<organism evidence="1 2">
    <name type="scientific">Parnassius apollo</name>
    <name type="common">Apollo butterfly</name>
    <name type="synonym">Papilio apollo</name>
    <dbReference type="NCBI Taxonomy" id="110799"/>
    <lineage>
        <taxon>Eukaryota</taxon>
        <taxon>Metazoa</taxon>
        <taxon>Ecdysozoa</taxon>
        <taxon>Arthropoda</taxon>
        <taxon>Hexapoda</taxon>
        <taxon>Insecta</taxon>
        <taxon>Pterygota</taxon>
        <taxon>Neoptera</taxon>
        <taxon>Endopterygota</taxon>
        <taxon>Lepidoptera</taxon>
        <taxon>Glossata</taxon>
        <taxon>Ditrysia</taxon>
        <taxon>Papilionoidea</taxon>
        <taxon>Papilionidae</taxon>
        <taxon>Parnassiinae</taxon>
        <taxon>Parnassini</taxon>
        <taxon>Parnassius</taxon>
        <taxon>Parnassius</taxon>
    </lineage>
</organism>